<accession>B9WK44</accession>
<keyword evidence="3" id="KW-1185">Reference proteome</keyword>
<name>B9WK44_CANDC</name>
<dbReference type="GeneID" id="8049328"/>
<gene>
    <name evidence="1" type="ordered locus">Cd36_71420</name>
    <name evidence="2" type="ORF">CD36_71420</name>
</gene>
<dbReference type="Proteomes" id="UP000002605">
    <property type="component" value="Chromosome 7"/>
</dbReference>
<proteinExistence type="predicted"/>
<dbReference type="CGD" id="CAL0000164648">
    <property type="gene designation" value="Cd36_71420"/>
</dbReference>
<organism evidence="2 3">
    <name type="scientific">Candida dubliniensis (strain CD36 / ATCC MYA-646 / CBS 7987 / NCPF 3949 / NRRL Y-17841)</name>
    <name type="common">Yeast</name>
    <dbReference type="NCBI Taxonomy" id="573826"/>
    <lineage>
        <taxon>Eukaryota</taxon>
        <taxon>Fungi</taxon>
        <taxon>Dikarya</taxon>
        <taxon>Ascomycota</taxon>
        <taxon>Saccharomycotina</taxon>
        <taxon>Pichiomycetes</taxon>
        <taxon>Debaryomycetaceae</taxon>
        <taxon>Candida/Lodderomyces clade</taxon>
        <taxon>Candida</taxon>
    </lineage>
</organism>
<sequence>MNIGCRIRPRKLPHLRLYSQMKVPWSIQTPITPKTVTDILPHFVQLPIEEQDALIEQHPKLLNVQLQIMLYSEPDSLKTFKFICKYGQHLQSEFIQIFVYNLLLSNNLKATTTLLHQLLHENKNFQISNELWALYMDKVCCMGDYLGATLIYHELIDDVKFYEETSYLVQTNNLIPFLINESTLVALAGIFRNNKDPSRVGGIIQYFRRFYSFLRSQYIYKSLLILQIESYAELGYLEQCLKLFAAFGFNHNQSDVKRNRALQAGWENVHKRHENIKTNKNSSSYKDSKYDLDIHQNLLAEICNTELFNPISHRNVYSSSKTGRNPVINGSISVNDLPALEALITEKVATMEMRELLHLTKMSHQSINLFIVAGLCNVNKPHMALQYLKTLSHIFPTISRKNLIKNQNFVCILHATKEIELAKEVMNYYRDIHNDYINVQVLQAHILVLLSNECTTVSDLTPSLQMFESSHQQATLFVDPDQYERLCELTHNTKNYDFIHVHS</sequence>
<dbReference type="KEGG" id="cdu:CD36_71420"/>
<dbReference type="VEuPathDB" id="FungiDB:CD36_71420"/>
<dbReference type="eggNOG" id="ENOG502RPYZ">
    <property type="taxonomic scope" value="Eukaryota"/>
</dbReference>
<evidence type="ECO:0000313" key="1">
    <source>
        <dbReference type="CGD" id="CAL0000164648"/>
    </source>
</evidence>
<dbReference type="HOGENOM" id="CLU_519877_0_0_1"/>
<protein>
    <submittedName>
        <fullName evidence="2">Uncharacterized protein</fullName>
    </submittedName>
</protein>
<dbReference type="OrthoDB" id="4093324at2759"/>
<dbReference type="EMBL" id="FM992694">
    <property type="protein sequence ID" value="CAX40695.1"/>
    <property type="molecule type" value="Genomic_DNA"/>
</dbReference>
<evidence type="ECO:0000313" key="3">
    <source>
        <dbReference type="Proteomes" id="UP000002605"/>
    </source>
</evidence>
<dbReference type="AlphaFoldDB" id="B9WK44"/>
<dbReference type="RefSeq" id="XP_002421361.1">
    <property type="nucleotide sequence ID" value="XM_002421316.1"/>
</dbReference>
<evidence type="ECO:0000313" key="2">
    <source>
        <dbReference type="EMBL" id="CAX40695.1"/>
    </source>
</evidence>
<reference evidence="2 3" key="1">
    <citation type="journal article" date="2009" name="Genome Res.">
        <title>Comparative genomics of the fungal pathogens Candida dubliniensis and Candida albicans.</title>
        <authorList>
            <person name="Jackson A.P."/>
            <person name="Gamble J.A."/>
            <person name="Yeomans T."/>
            <person name="Moran G.P."/>
            <person name="Saunders D."/>
            <person name="Harris D."/>
            <person name="Aslett M."/>
            <person name="Barrell J.F."/>
            <person name="Butler G."/>
            <person name="Citiulo F."/>
            <person name="Coleman D.C."/>
            <person name="de Groot P.W.J."/>
            <person name="Goodwin T.J."/>
            <person name="Quail M.A."/>
            <person name="McQuillan J."/>
            <person name="Munro C.A."/>
            <person name="Pain A."/>
            <person name="Poulter R.T."/>
            <person name="Rajandream M.A."/>
            <person name="Renauld H."/>
            <person name="Spiering M.J."/>
            <person name="Tivey A."/>
            <person name="Gow N.A.R."/>
            <person name="Barrell B."/>
            <person name="Sullivan D.J."/>
            <person name="Berriman M."/>
        </authorList>
    </citation>
    <scope>NUCLEOTIDE SEQUENCE [LARGE SCALE GENOMIC DNA]</scope>
    <source>
        <strain evidence="3">CD36 / ATCC MYA-646 / CBS 7987 / NCPF 3949 / NRRL Y-17841</strain>
    </source>
</reference>